<dbReference type="PANTHER" id="PTHR39648">
    <property type="entry name" value="6-HYDROXYMETHYL-7,8-DIHYDROPTERIN PYROPHOSPHOKINASE"/>
    <property type="match status" value="1"/>
</dbReference>
<evidence type="ECO:0000259" key="2">
    <source>
        <dbReference type="Pfam" id="PF01973"/>
    </source>
</evidence>
<comment type="similarity">
    <text evidence="1">Belongs to the archaeal 6-HMPDK family.</text>
</comment>
<evidence type="ECO:0000313" key="3">
    <source>
        <dbReference type="EMBL" id="MFD1567844.1"/>
    </source>
</evidence>
<accession>A0ABD6BTB3</accession>
<dbReference type="GO" id="GO:0000287">
    <property type="term" value="F:magnesium ion binding"/>
    <property type="evidence" value="ECO:0007669"/>
    <property type="project" value="UniProtKB-UniRule"/>
</dbReference>
<proteinExistence type="inferred from homology"/>
<keyword evidence="4" id="KW-1185">Reference proteome</keyword>
<keyword evidence="1" id="KW-0547">Nucleotide-binding</keyword>
<reference evidence="3 4" key="1">
    <citation type="journal article" date="2019" name="Int. J. Syst. Evol. Microbiol.">
        <title>The Global Catalogue of Microorganisms (GCM) 10K type strain sequencing project: providing services to taxonomists for standard genome sequencing and annotation.</title>
        <authorList>
            <consortium name="The Broad Institute Genomics Platform"/>
            <consortium name="The Broad Institute Genome Sequencing Center for Infectious Disease"/>
            <person name="Wu L."/>
            <person name="Ma J."/>
        </authorList>
    </citation>
    <scope>NUCLEOTIDE SEQUENCE [LARGE SCALE GENOMIC DNA]</scope>
    <source>
        <strain evidence="3 4">CGMCC 1.12859</strain>
    </source>
</reference>
<keyword evidence="1" id="KW-0460">Magnesium</keyword>
<dbReference type="EC" id="2.7.6.3" evidence="1"/>
<organism evidence="3 4">
    <name type="scientific">Halolamina litorea</name>
    <dbReference type="NCBI Taxonomy" id="1515593"/>
    <lineage>
        <taxon>Archaea</taxon>
        <taxon>Methanobacteriati</taxon>
        <taxon>Methanobacteriota</taxon>
        <taxon>Stenosarchaea group</taxon>
        <taxon>Halobacteria</taxon>
        <taxon>Halobacteriales</taxon>
        <taxon>Haloferacaceae</taxon>
    </lineage>
</organism>
<evidence type="ECO:0000313" key="4">
    <source>
        <dbReference type="Proteomes" id="UP001597139"/>
    </source>
</evidence>
<name>A0ABD6BTB3_9EURY</name>
<sequence>MEFHVWEPVYERILADFGFDRAADERARDRLASMVEPFEFDTLPDFDGATVAVAGAGPTLAGEAERAAGADFVVAASSATATLHDAGVDVDLAVTDLDGTPERVAAMSHEGLPVAVHAHGDNLDALERWVPEIAGERLLPTTQAEPTGAVRNFGGFTDGDRAAFLADALGAERLTFPGWSFDDPDVGEMKARKLRWAERLLYWLETRREERFGVLDGRRERLELP</sequence>
<dbReference type="GO" id="GO:0016301">
    <property type="term" value="F:kinase activity"/>
    <property type="evidence" value="ECO:0007669"/>
    <property type="project" value="UniProtKB-KW"/>
</dbReference>
<keyword evidence="1" id="KW-0067">ATP-binding</keyword>
<keyword evidence="1" id="KW-0418">Kinase</keyword>
<dbReference type="PANTHER" id="PTHR39648:SF1">
    <property type="entry name" value="6-HYDROXYMETHYL-7,8-DIHYDROPTERIN PYROPHOSPHOKINASE"/>
    <property type="match status" value="1"/>
</dbReference>
<protein>
    <recommendedName>
        <fullName evidence="1">6-hydroxymethyl-7,8-dihydropterin pyrophosphokinase</fullName>
        <shortName evidence="1">HPPK</shortName>
        <ecNumber evidence="1">2.7.6.3</ecNumber>
    </recommendedName>
    <alternativeName>
        <fullName evidence="1">2-amino-4-hydroxy-6-hydroxymethyldihydropteridine pyrophosphokinase</fullName>
    </alternativeName>
    <alternativeName>
        <fullName evidence="1">6-hydroxymethyl-7,8-dihydropterin diphosphokinase</fullName>
        <shortName evidence="1">6-HMPDK</shortName>
    </alternativeName>
    <alternativeName>
        <fullName evidence="1">7,8-dihydro-6-hydroxymethylpterin diphosphokinase</fullName>
    </alternativeName>
    <alternativeName>
        <fullName evidence="1">7,8-dihydro-6-hydroxymethylpterin pyrophosphokinase</fullName>
        <shortName evidence="1">PPPK</shortName>
    </alternativeName>
</protein>
<dbReference type="GO" id="GO:0046654">
    <property type="term" value="P:tetrahydrofolate biosynthetic process"/>
    <property type="evidence" value="ECO:0007669"/>
    <property type="project" value="UniProtKB-UniRule"/>
</dbReference>
<dbReference type="RefSeq" id="WP_267646987.1">
    <property type="nucleotide sequence ID" value="NZ_JANHGR010000001.1"/>
</dbReference>
<comment type="function">
    <text evidence="1">Catalyzes the transfer of diphosphate from ATP to 6-hydroxymethyl-7,8-dihydropterin (6-HMD), leading to 6-hydroxymethyl-7,8-dihydropterin diphosphate (6-HMDP).</text>
</comment>
<keyword evidence="1" id="KW-0808">Transferase</keyword>
<dbReference type="HAMAP" id="MF_02131">
    <property type="entry name" value="HMPDK_arch"/>
    <property type="match status" value="1"/>
</dbReference>
<dbReference type="Pfam" id="PF01973">
    <property type="entry name" value="MptE-like"/>
    <property type="match status" value="1"/>
</dbReference>
<dbReference type="InterPro" id="IPR027510">
    <property type="entry name" value="HMPDK_MptE"/>
</dbReference>
<dbReference type="GO" id="GO:0003848">
    <property type="term" value="F:2-amino-4-hydroxy-6-hydroxymethyldihydropteridine diphosphokinase activity"/>
    <property type="evidence" value="ECO:0007669"/>
    <property type="project" value="UniProtKB-UniRule"/>
</dbReference>
<dbReference type="Proteomes" id="UP001597139">
    <property type="component" value="Unassembled WGS sequence"/>
</dbReference>
<dbReference type="InterPro" id="IPR002826">
    <property type="entry name" value="MptE-like"/>
</dbReference>
<feature type="domain" description="6-hydroxymethylpterin diphosphokinase MptE-like" evidence="2">
    <location>
        <begin position="31"/>
        <end position="181"/>
    </location>
</feature>
<keyword evidence="1" id="KW-0289">Folate biosynthesis</keyword>
<comment type="caution">
    <text evidence="3">The sequence shown here is derived from an EMBL/GenBank/DDBJ whole genome shotgun (WGS) entry which is preliminary data.</text>
</comment>
<comment type="pathway">
    <text evidence="1">Cofactor biosynthesis; tetrahydrofolate biosynthesis; 2-amino-4-hydroxy-6-hydroxymethyl-7,8-dihydropteridine diphosphate from 7,8-dihydroneopterin triphosphate: step 4/4.</text>
</comment>
<gene>
    <name evidence="1" type="primary">mptE</name>
    <name evidence="3" type="ORF">ACFSAU_10090</name>
</gene>
<comment type="catalytic activity">
    <reaction evidence="1">
        <text>6-hydroxymethyl-7,8-dihydropterin + ATP = (7,8-dihydropterin-6-yl)methyl diphosphate + AMP + H(+)</text>
        <dbReference type="Rhea" id="RHEA:11412"/>
        <dbReference type="ChEBI" id="CHEBI:15378"/>
        <dbReference type="ChEBI" id="CHEBI:30616"/>
        <dbReference type="ChEBI" id="CHEBI:44841"/>
        <dbReference type="ChEBI" id="CHEBI:72950"/>
        <dbReference type="ChEBI" id="CHEBI:456215"/>
        <dbReference type="EC" id="2.7.6.3"/>
    </reaction>
</comment>
<evidence type="ECO:0000256" key="1">
    <source>
        <dbReference type="HAMAP-Rule" id="MF_02131"/>
    </source>
</evidence>
<dbReference type="GO" id="GO:0046656">
    <property type="term" value="P:folic acid biosynthetic process"/>
    <property type="evidence" value="ECO:0007669"/>
    <property type="project" value="UniProtKB-KW"/>
</dbReference>
<dbReference type="AlphaFoldDB" id="A0ABD6BTB3"/>
<dbReference type="GO" id="GO:0005524">
    <property type="term" value="F:ATP binding"/>
    <property type="evidence" value="ECO:0007669"/>
    <property type="project" value="UniProtKB-UniRule"/>
</dbReference>
<dbReference type="EMBL" id="JBHUCZ010000009">
    <property type="protein sequence ID" value="MFD1567844.1"/>
    <property type="molecule type" value="Genomic_DNA"/>
</dbReference>
<comment type="cofactor">
    <cofactor evidence="1">
        <name>Mg(2+)</name>
        <dbReference type="ChEBI" id="CHEBI:18420"/>
    </cofactor>
</comment>